<feature type="compositionally biased region" description="Low complexity" evidence="1">
    <location>
        <begin position="27"/>
        <end position="46"/>
    </location>
</feature>
<protein>
    <recommendedName>
        <fullName evidence="5">Lipoprotein</fullName>
    </recommendedName>
</protein>
<reference evidence="3" key="1">
    <citation type="submission" date="2024-05" db="EMBL/GenBank/DDBJ databases">
        <title>Whole genome shotgun sequence of Streptomyces hydrogenans NBRC 13475.</title>
        <authorList>
            <person name="Komaki H."/>
            <person name="Tamura T."/>
        </authorList>
    </citation>
    <scope>NUCLEOTIDE SEQUENCE</scope>
    <source>
        <strain evidence="3">NBRC 13475</strain>
    </source>
</reference>
<evidence type="ECO:0008006" key="5">
    <source>
        <dbReference type="Google" id="ProtNLM"/>
    </source>
</evidence>
<dbReference type="InterPro" id="IPR044058">
    <property type="entry name" value="Lipoprotein_23"/>
</dbReference>
<dbReference type="Pfam" id="PF18966">
    <property type="entry name" value="Lipoprotein_23"/>
    <property type="match status" value="1"/>
</dbReference>
<sequence>MPGRAPFLRTALLAAALLTACGTTPEPAASPSGTAKPSATPSAAPSEEVAKAAGSVGGPGTACALPVSFSLAEGWEPETVEKPEDPDFAALVEQGPATIVCEAKSEGTSDIGFLRVWTAPKAPARATLTAFVKDDKSKALVLTDVKLGGTAAVEARYSVYSALEEEWRDGRSFAVETAKGTVVVELGGLDAEEEAVVAAYELAKSTFEVA</sequence>
<feature type="signal peptide" evidence="2">
    <location>
        <begin position="1"/>
        <end position="28"/>
    </location>
</feature>
<evidence type="ECO:0000256" key="2">
    <source>
        <dbReference type="SAM" id="SignalP"/>
    </source>
</evidence>
<evidence type="ECO:0000256" key="1">
    <source>
        <dbReference type="SAM" id="MobiDB-lite"/>
    </source>
</evidence>
<accession>A0ABQ3P2I8</accession>
<comment type="caution">
    <text evidence="3">The sequence shown here is derived from an EMBL/GenBank/DDBJ whole genome shotgun (WGS) entry which is preliminary data.</text>
</comment>
<name>A0ABQ3P2I8_9ACTN</name>
<feature type="chain" id="PRO_5046105565" description="Lipoprotein" evidence="2">
    <location>
        <begin position="29"/>
        <end position="210"/>
    </location>
</feature>
<dbReference type="GeneID" id="94009445"/>
<evidence type="ECO:0000313" key="4">
    <source>
        <dbReference type="Proteomes" id="UP001052739"/>
    </source>
</evidence>
<feature type="region of interest" description="Disordered" evidence="1">
    <location>
        <begin position="24"/>
        <end position="56"/>
    </location>
</feature>
<dbReference type="RefSeq" id="WP_190225143.1">
    <property type="nucleotide sequence ID" value="NZ_BNBS01000089.1"/>
</dbReference>
<keyword evidence="2" id="KW-0732">Signal</keyword>
<dbReference type="EMBL" id="BNDW01000004">
    <property type="protein sequence ID" value="GHI19244.1"/>
    <property type="molecule type" value="Genomic_DNA"/>
</dbReference>
<dbReference type="Proteomes" id="UP001052739">
    <property type="component" value="Unassembled WGS sequence"/>
</dbReference>
<proteinExistence type="predicted"/>
<organism evidence="3 4">
    <name type="scientific">Streptomyces hydrogenans</name>
    <dbReference type="NCBI Taxonomy" id="1873719"/>
    <lineage>
        <taxon>Bacteria</taxon>
        <taxon>Bacillati</taxon>
        <taxon>Actinomycetota</taxon>
        <taxon>Actinomycetes</taxon>
        <taxon>Kitasatosporales</taxon>
        <taxon>Streptomycetaceae</taxon>
        <taxon>Streptomyces</taxon>
    </lineage>
</organism>
<gene>
    <name evidence="3" type="ORF">Shyd_06150</name>
</gene>
<dbReference type="PROSITE" id="PS51257">
    <property type="entry name" value="PROKAR_LIPOPROTEIN"/>
    <property type="match status" value="1"/>
</dbReference>
<keyword evidence="4" id="KW-1185">Reference proteome</keyword>
<evidence type="ECO:0000313" key="3">
    <source>
        <dbReference type="EMBL" id="GHI19244.1"/>
    </source>
</evidence>